<dbReference type="EMBL" id="ML005885">
    <property type="protein sequence ID" value="RKP17350.1"/>
    <property type="molecule type" value="Genomic_DNA"/>
</dbReference>
<dbReference type="SUPFAM" id="SSF69322">
    <property type="entry name" value="Tricorn protease domain 2"/>
    <property type="match status" value="1"/>
</dbReference>
<sequence length="140" mass="15627">MIQMVNNKPINHSLNNVNLSKGKNRVVACCWSPDGRKICIAISAVKPHTTLMFAIISKKITTEIELPLKAVSWCNKDGYLVVGGSSKSNNVKVDKLDEEVRSNDVSGKIKKLDQILEGHYGKDSTMMIERLLRMPVVINY</sequence>
<accession>A0A4P9YGA9</accession>
<reference evidence="2" key="1">
    <citation type="journal article" date="2018" name="Nat. Microbiol.">
        <title>Leveraging single-cell genomics to expand the fungal tree of life.</title>
        <authorList>
            <person name="Ahrendt S.R."/>
            <person name="Quandt C.A."/>
            <person name="Ciobanu D."/>
            <person name="Clum A."/>
            <person name="Salamov A."/>
            <person name="Andreopoulos B."/>
            <person name="Cheng J.F."/>
            <person name="Woyke T."/>
            <person name="Pelin A."/>
            <person name="Henrissat B."/>
            <person name="Reynolds N.K."/>
            <person name="Benny G.L."/>
            <person name="Smith M.E."/>
            <person name="James T.Y."/>
            <person name="Grigoriev I.V."/>
        </authorList>
    </citation>
    <scope>NUCLEOTIDE SEQUENCE [LARGE SCALE GENOMIC DNA]</scope>
    <source>
        <strain evidence="2">CSF55</strain>
    </source>
</reference>
<dbReference type="Proteomes" id="UP000281549">
    <property type="component" value="Unassembled WGS sequence"/>
</dbReference>
<dbReference type="AlphaFoldDB" id="A0A4P9YGA9"/>
<gene>
    <name evidence="1" type="ORF">ROZALSC1DRAFT_24296</name>
</gene>
<organism evidence="1 2">
    <name type="scientific">Rozella allomycis (strain CSF55)</name>
    <dbReference type="NCBI Taxonomy" id="988480"/>
    <lineage>
        <taxon>Eukaryota</taxon>
        <taxon>Fungi</taxon>
        <taxon>Fungi incertae sedis</taxon>
        <taxon>Cryptomycota</taxon>
        <taxon>Cryptomycota incertae sedis</taxon>
        <taxon>Rozella</taxon>
    </lineage>
</organism>
<proteinExistence type="predicted"/>
<evidence type="ECO:0000313" key="1">
    <source>
        <dbReference type="EMBL" id="RKP17350.1"/>
    </source>
</evidence>
<name>A0A4P9YGA9_ROZAC</name>
<protein>
    <submittedName>
        <fullName evidence="1">Uncharacterized protein</fullName>
    </submittedName>
</protein>
<evidence type="ECO:0000313" key="2">
    <source>
        <dbReference type="Proteomes" id="UP000281549"/>
    </source>
</evidence>